<comment type="similarity">
    <text evidence="10 11">Belongs to the small heat shock protein (HSP20) family.</text>
</comment>
<dbReference type="SUPFAM" id="SSF49764">
    <property type="entry name" value="HSP20-like chaperones"/>
    <property type="match status" value="1"/>
</dbReference>
<evidence type="ECO:0000256" key="4">
    <source>
        <dbReference type="ARBA" id="ARBA00019020"/>
    </source>
</evidence>
<dbReference type="Gene3D" id="2.60.40.790">
    <property type="match status" value="1"/>
</dbReference>
<feature type="non-terminal residue" evidence="13">
    <location>
        <position position="83"/>
    </location>
</feature>
<dbReference type="Pfam" id="PF00011">
    <property type="entry name" value="HSP20"/>
    <property type="match status" value="1"/>
</dbReference>
<feature type="non-terminal residue" evidence="13">
    <location>
        <position position="1"/>
    </location>
</feature>
<proteinExistence type="inferred from homology"/>
<protein>
    <recommendedName>
        <fullName evidence="4">Outer dense fiber protein 1</fullName>
    </recommendedName>
</protein>
<dbReference type="InterPro" id="IPR008978">
    <property type="entry name" value="HSP20-like_chaperone"/>
</dbReference>
<evidence type="ECO:0000256" key="11">
    <source>
        <dbReference type="RuleBase" id="RU003616"/>
    </source>
</evidence>
<dbReference type="InterPro" id="IPR037389">
    <property type="entry name" value="ODFP"/>
</dbReference>
<dbReference type="PANTHER" id="PTHR17125:SF2">
    <property type="entry name" value="OUTER DENSE FIBER PROTEIN 1"/>
    <property type="match status" value="1"/>
</dbReference>
<dbReference type="PANTHER" id="PTHR17125">
    <property type="entry name" value="OUTER DENSE FIBER PROTEIN 1"/>
    <property type="match status" value="1"/>
</dbReference>
<dbReference type="AlphaFoldDB" id="A0A091TZ37"/>
<keyword evidence="8" id="KW-0744">Spermatogenesis</keyword>
<keyword evidence="7" id="KW-0282">Flagellum</keyword>
<evidence type="ECO:0000256" key="7">
    <source>
        <dbReference type="ARBA" id="ARBA00022846"/>
    </source>
</evidence>
<evidence type="ECO:0000256" key="8">
    <source>
        <dbReference type="ARBA" id="ARBA00022871"/>
    </source>
</evidence>
<reference evidence="13 14" key="1">
    <citation type="submission" date="2014-04" db="EMBL/GenBank/DDBJ databases">
        <title>Genome evolution of avian class.</title>
        <authorList>
            <person name="Zhang G."/>
            <person name="Li C."/>
        </authorList>
    </citation>
    <scope>NUCLEOTIDE SEQUENCE [LARGE SCALE GENOMIC DNA]</scope>
    <source>
        <strain evidence="13">BGI_N337</strain>
    </source>
</reference>
<evidence type="ECO:0000313" key="14">
    <source>
        <dbReference type="Proteomes" id="UP000053700"/>
    </source>
</evidence>
<keyword evidence="9" id="KW-0966">Cell projection</keyword>
<evidence type="ECO:0000256" key="1">
    <source>
        <dbReference type="ARBA" id="ARBA00001979"/>
    </source>
</evidence>
<keyword evidence="9" id="KW-0969">Cilium</keyword>
<dbReference type="GO" id="GO:0007283">
    <property type="term" value="P:spermatogenesis"/>
    <property type="evidence" value="ECO:0007669"/>
    <property type="project" value="UniProtKB-KW"/>
</dbReference>
<evidence type="ECO:0000256" key="5">
    <source>
        <dbReference type="ARBA" id="ARBA00022473"/>
    </source>
</evidence>
<evidence type="ECO:0000256" key="2">
    <source>
        <dbReference type="ARBA" id="ARBA00004230"/>
    </source>
</evidence>
<feature type="domain" description="SHSP" evidence="12">
    <location>
        <begin position="1"/>
        <end position="83"/>
    </location>
</feature>
<keyword evidence="14" id="KW-1185">Reference proteome</keyword>
<dbReference type="GO" id="GO:0031514">
    <property type="term" value="C:motile cilium"/>
    <property type="evidence" value="ECO:0007669"/>
    <property type="project" value="UniProtKB-SubCell"/>
</dbReference>
<dbReference type="GO" id="GO:0099513">
    <property type="term" value="C:polymeric cytoskeletal fiber"/>
    <property type="evidence" value="ECO:0007669"/>
    <property type="project" value="InterPro"/>
</dbReference>
<dbReference type="GO" id="GO:0030154">
    <property type="term" value="P:cell differentiation"/>
    <property type="evidence" value="ECO:0007669"/>
    <property type="project" value="UniProtKB-KW"/>
</dbReference>
<evidence type="ECO:0000256" key="3">
    <source>
        <dbReference type="ARBA" id="ARBA00004300"/>
    </source>
</evidence>
<dbReference type="OrthoDB" id="1431247at2759"/>
<evidence type="ECO:0000256" key="6">
    <source>
        <dbReference type="ARBA" id="ARBA00022782"/>
    </source>
</evidence>
<keyword evidence="5" id="KW-0217">Developmental protein</keyword>
<sequence>SMQRRLNRMLNSSHDHKLLALMDVEGFDPREVTVMVRDRKVKVSAEHEEEHTTARGKEYNYKNITKEISLPPGVSEDEVTYSL</sequence>
<dbReference type="PROSITE" id="PS01031">
    <property type="entry name" value="SHSP"/>
    <property type="match status" value="1"/>
</dbReference>
<evidence type="ECO:0000256" key="10">
    <source>
        <dbReference type="PROSITE-ProRule" id="PRU00285"/>
    </source>
</evidence>
<comment type="function">
    <text evidence="1">Component of the outer dense fibers (ODF) of spermatozoa. ODF are filamentous structures located on the outside of the axoneme in the midpiece and principal piece of the mammalian sperm tail and may help to maintain the passive elastic structures and elastic recoil of the sperm tail.</text>
</comment>
<accession>A0A091TZ37</accession>
<evidence type="ECO:0000256" key="9">
    <source>
        <dbReference type="ARBA" id="ARBA00023069"/>
    </source>
</evidence>
<evidence type="ECO:0000313" key="13">
    <source>
        <dbReference type="EMBL" id="KFQ83506.1"/>
    </source>
</evidence>
<dbReference type="InterPro" id="IPR002068">
    <property type="entry name" value="A-crystallin/Hsp20_dom"/>
</dbReference>
<keyword evidence="6" id="KW-0221">Differentiation</keyword>
<dbReference type="GO" id="GO:0005813">
    <property type="term" value="C:centrosome"/>
    <property type="evidence" value="ECO:0007669"/>
    <property type="project" value="UniProtKB-SubCell"/>
</dbReference>
<evidence type="ECO:0000259" key="12">
    <source>
        <dbReference type="PROSITE" id="PS01031"/>
    </source>
</evidence>
<comment type="subcellular location">
    <subcellularLocation>
        <location evidence="2">Cell projection</location>
        <location evidence="2">Cilium</location>
        <location evidence="2">Flagellum</location>
    </subcellularLocation>
    <subcellularLocation>
        <location evidence="3">Cytoplasm</location>
        <location evidence="3">Cytoskeleton</location>
        <location evidence="3">Microtubule organizing center</location>
        <location evidence="3">Centrosome</location>
    </subcellularLocation>
</comment>
<dbReference type="Proteomes" id="UP000053700">
    <property type="component" value="Unassembled WGS sequence"/>
</dbReference>
<organism evidence="13 14">
    <name type="scientific">Phoenicopterus ruber ruber</name>
    <dbReference type="NCBI Taxonomy" id="9218"/>
    <lineage>
        <taxon>Eukaryota</taxon>
        <taxon>Metazoa</taxon>
        <taxon>Chordata</taxon>
        <taxon>Craniata</taxon>
        <taxon>Vertebrata</taxon>
        <taxon>Euteleostomi</taxon>
        <taxon>Archelosauria</taxon>
        <taxon>Archosauria</taxon>
        <taxon>Dinosauria</taxon>
        <taxon>Saurischia</taxon>
        <taxon>Theropoda</taxon>
        <taxon>Coelurosauria</taxon>
        <taxon>Aves</taxon>
        <taxon>Neognathae</taxon>
        <taxon>Neoaves</taxon>
        <taxon>Mirandornithes</taxon>
        <taxon>Phoenicopteriformes</taxon>
        <taxon>Phoenicopteridae</taxon>
        <taxon>Phoenicopterus</taxon>
    </lineage>
</organism>
<name>A0A091TZ37_PHORB</name>
<dbReference type="EMBL" id="KK408731">
    <property type="protein sequence ID" value="KFQ83506.1"/>
    <property type="molecule type" value="Genomic_DNA"/>
</dbReference>
<gene>
    <name evidence="13" type="ORF">N337_04451</name>
</gene>